<feature type="compositionally biased region" description="Basic residues" evidence="1">
    <location>
        <begin position="96"/>
        <end position="108"/>
    </location>
</feature>
<feature type="region of interest" description="Disordered" evidence="1">
    <location>
        <begin position="94"/>
        <end position="128"/>
    </location>
</feature>
<sequence length="171" mass="19623">MPVSAELEQIDGEIQDIFRALQKKGNRINTITEIYARELFGVVNIQQKITLEEEDRRNYRYVDCLLPGGTLDVGNDRFRLSLLATRRYQPDCGLARTRKKEKKQGRIKGKGEKKRETSTAREPRDGVANENLTGGIFFVAVFSTSSSPRLRRLGKEVVEASHLRQEEKTRR</sequence>
<feature type="compositionally biased region" description="Basic and acidic residues" evidence="1">
    <location>
        <begin position="109"/>
        <end position="127"/>
    </location>
</feature>
<dbReference type="AlphaFoldDB" id="A0A426X5T1"/>
<proteinExistence type="predicted"/>
<evidence type="ECO:0000313" key="2">
    <source>
        <dbReference type="EMBL" id="RRT34833.1"/>
    </source>
</evidence>
<evidence type="ECO:0000313" key="3">
    <source>
        <dbReference type="Proteomes" id="UP000287651"/>
    </source>
</evidence>
<reference evidence="2 3" key="1">
    <citation type="journal article" date="2014" name="Agronomy (Basel)">
        <title>A Draft Genome Sequence for Ensete ventricosum, the Drought-Tolerant Tree Against Hunger.</title>
        <authorList>
            <person name="Harrison J."/>
            <person name="Moore K.A."/>
            <person name="Paszkiewicz K."/>
            <person name="Jones T."/>
            <person name="Grant M."/>
            <person name="Ambacheew D."/>
            <person name="Muzemil S."/>
            <person name="Studholme D.J."/>
        </authorList>
    </citation>
    <scope>NUCLEOTIDE SEQUENCE [LARGE SCALE GENOMIC DNA]</scope>
</reference>
<dbReference type="EMBL" id="AMZH03025987">
    <property type="protein sequence ID" value="RRT34833.1"/>
    <property type="molecule type" value="Genomic_DNA"/>
</dbReference>
<evidence type="ECO:0000256" key="1">
    <source>
        <dbReference type="SAM" id="MobiDB-lite"/>
    </source>
</evidence>
<comment type="caution">
    <text evidence="2">The sequence shown here is derived from an EMBL/GenBank/DDBJ whole genome shotgun (WGS) entry which is preliminary data.</text>
</comment>
<name>A0A426X5T1_ENSVE</name>
<dbReference type="Proteomes" id="UP000287651">
    <property type="component" value="Unassembled WGS sequence"/>
</dbReference>
<gene>
    <name evidence="2" type="ORF">B296_00031856</name>
</gene>
<accession>A0A426X5T1</accession>
<organism evidence="2 3">
    <name type="scientific">Ensete ventricosum</name>
    <name type="common">Abyssinian banana</name>
    <name type="synonym">Musa ensete</name>
    <dbReference type="NCBI Taxonomy" id="4639"/>
    <lineage>
        <taxon>Eukaryota</taxon>
        <taxon>Viridiplantae</taxon>
        <taxon>Streptophyta</taxon>
        <taxon>Embryophyta</taxon>
        <taxon>Tracheophyta</taxon>
        <taxon>Spermatophyta</taxon>
        <taxon>Magnoliopsida</taxon>
        <taxon>Liliopsida</taxon>
        <taxon>Zingiberales</taxon>
        <taxon>Musaceae</taxon>
        <taxon>Ensete</taxon>
    </lineage>
</organism>
<feature type="non-terminal residue" evidence="2">
    <location>
        <position position="171"/>
    </location>
</feature>
<protein>
    <submittedName>
        <fullName evidence="2">Uncharacterized protein</fullName>
    </submittedName>
</protein>